<dbReference type="PANTHER" id="PTHR45527">
    <property type="entry name" value="NONRIBOSOMAL PEPTIDE SYNTHETASE"/>
    <property type="match status" value="1"/>
</dbReference>
<dbReference type="InterPro" id="IPR000873">
    <property type="entry name" value="AMP-dep_synth/lig_dom"/>
</dbReference>
<evidence type="ECO:0000256" key="3">
    <source>
        <dbReference type="ARBA" id="ARBA00022450"/>
    </source>
</evidence>
<dbReference type="Pfam" id="PF00550">
    <property type="entry name" value="PP-binding"/>
    <property type="match status" value="1"/>
</dbReference>
<feature type="domain" description="Carrier" evidence="5">
    <location>
        <begin position="528"/>
        <end position="604"/>
    </location>
</feature>
<dbReference type="Gene3D" id="3.40.50.980">
    <property type="match status" value="2"/>
</dbReference>
<dbReference type="NCBIfam" id="TIGR01733">
    <property type="entry name" value="AA-adenyl-dom"/>
    <property type="match status" value="1"/>
</dbReference>
<dbReference type="Gene3D" id="3.30.300.30">
    <property type="match status" value="1"/>
</dbReference>
<dbReference type="FunFam" id="3.40.50.980:FF:000001">
    <property type="entry name" value="Non-ribosomal peptide synthetase"/>
    <property type="match status" value="1"/>
</dbReference>
<proteinExistence type="inferred from homology"/>
<dbReference type="InterPro" id="IPR036736">
    <property type="entry name" value="ACP-like_sf"/>
</dbReference>
<gene>
    <name evidence="6" type="ORF">M972_112674</name>
</gene>
<evidence type="ECO:0000313" key="6">
    <source>
        <dbReference type="EMBL" id="PFH03855.1"/>
    </source>
</evidence>
<comment type="cofactor">
    <cofactor evidence="1">
        <name>pantetheine 4'-phosphate</name>
        <dbReference type="ChEBI" id="CHEBI:47942"/>
    </cofactor>
</comment>
<keyword evidence="4" id="KW-0597">Phosphoprotein</keyword>
<dbReference type="RefSeq" id="WP_003519299.1">
    <property type="nucleotide sequence ID" value="NZ_CP013828.1"/>
</dbReference>
<dbReference type="EMBL" id="PDBW01000001">
    <property type="protein sequence ID" value="PFH03855.1"/>
    <property type="molecule type" value="Genomic_DNA"/>
</dbReference>
<dbReference type="InterPro" id="IPR009081">
    <property type="entry name" value="PP-bd_ACP"/>
</dbReference>
<dbReference type="FunFam" id="3.30.300.30:FF:000010">
    <property type="entry name" value="Enterobactin synthetase component F"/>
    <property type="match status" value="1"/>
</dbReference>
<evidence type="ECO:0000313" key="7">
    <source>
        <dbReference type="Proteomes" id="UP000223596"/>
    </source>
</evidence>
<protein>
    <submittedName>
        <fullName evidence="6">Amino acid adenylation domain-containing protein</fullName>
    </submittedName>
</protein>
<dbReference type="GO" id="GO:0005737">
    <property type="term" value="C:cytoplasm"/>
    <property type="evidence" value="ECO:0007669"/>
    <property type="project" value="TreeGrafter"/>
</dbReference>
<dbReference type="InterPro" id="IPR025110">
    <property type="entry name" value="AMP-bd_C"/>
</dbReference>
<reference evidence="6 7" key="1">
    <citation type="submission" date="2017-09" db="EMBL/GenBank/DDBJ databases">
        <title>Evaluation of Pacific Biosciences Sequencing Technology to Finishing C. thermocellum Genome Sequences.</title>
        <authorList>
            <person name="Brown S."/>
        </authorList>
    </citation>
    <scope>NUCLEOTIDE SEQUENCE [LARGE SCALE GENOMIC DNA]</scope>
    <source>
        <strain evidence="6 7">AD2</strain>
    </source>
</reference>
<sequence>MNNCAVNNQNEKGQSGRICKYPLMPAHRLFENQAEKFPDCIAAYYENEKISYSELNSKSNQVARYLQKLGVSYEVPVGILMERSIDVIIAILGVLKAGGAYIPLEPAYPKERLNYMINDSKMPVLITKSSFLDIVPDSNVTVVNMDLDWERISKESKENPDCNINYDNLVYIIYTSGSTGTPKGVEISHGALVNLIHSMLKEPGMTCEDRLLSVSALSFDMSVFDIFVPLSAGASIIMVGDCIAKNGTKLIQALEENSITVMQATPSTWRMLLESGWKGNKQLKILCGGEALPRELANQLNEKGAVVWNMYGLTELTVYSVISKVTSGDGPVPIGYPIDNTQAYILDEDLKPVPFGEVGELYIGGDGVGRGYFGKPELTSEKYIQNPFSDNQSDRICKTGDLARFLPDGSIEYLGRADFQIKLRGFRIELGEIESAIEKHPWVQQAVVVKDNGEGDQHIVAYFRTKSEQVPSSEDMRSFLKNTLPDYMIPSFFVQIDEFPLTPNGKVDRKSLQNFDYKLDVQRDGYVAPSTSLEKEVAKIWSDLLKIDDIGIYDNFMELGGHSLLANRLTLRINDTFGIKLSLMEVLTSGLTVADMVKLIENKFLEETDNKDLEAILEEVERTVG</sequence>
<dbReference type="PROSITE" id="PS00455">
    <property type="entry name" value="AMP_BINDING"/>
    <property type="match status" value="1"/>
</dbReference>
<keyword evidence="3" id="KW-0596">Phosphopantetheine</keyword>
<dbReference type="InterPro" id="IPR045851">
    <property type="entry name" value="AMP-bd_C_sf"/>
</dbReference>
<dbReference type="FunFam" id="3.40.50.12780:FF:000012">
    <property type="entry name" value="Non-ribosomal peptide synthetase"/>
    <property type="match status" value="1"/>
</dbReference>
<evidence type="ECO:0000259" key="5">
    <source>
        <dbReference type="PROSITE" id="PS50075"/>
    </source>
</evidence>
<dbReference type="InterPro" id="IPR020845">
    <property type="entry name" value="AMP-binding_CS"/>
</dbReference>
<comment type="caution">
    <text evidence="6">The sequence shown here is derived from an EMBL/GenBank/DDBJ whole genome shotgun (WGS) entry which is preliminary data.</text>
</comment>
<dbReference type="Gene3D" id="2.30.38.10">
    <property type="entry name" value="Luciferase, Domain 3"/>
    <property type="match status" value="1"/>
</dbReference>
<dbReference type="AlphaFoldDB" id="A0AB36TL52"/>
<dbReference type="SUPFAM" id="SSF47336">
    <property type="entry name" value="ACP-like"/>
    <property type="match status" value="1"/>
</dbReference>
<dbReference type="Gene3D" id="1.10.1200.10">
    <property type="entry name" value="ACP-like"/>
    <property type="match status" value="1"/>
</dbReference>
<dbReference type="GO" id="GO:0044550">
    <property type="term" value="P:secondary metabolite biosynthetic process"/>
    <property type="evidence" value="ECO:0007669"/>
    <property type="project" value="UniProtKB-ARBA"/>
</dbReference>
<dbReference type="GO" id="GO:0031177">
    <property type="term" value="F:phosphopantetheine binding"/>
    <property type="evidence" value="ECO:0007669"/>
    <property type="project" value="TreeGrafter"/>
</dbReference>
<dbReference type="Pfam" id="PF13193">
    <property type="entry name" value="AMP-binding_C"/>
    <property type="match status" value="1"/>
</dbReference>
<dbReference type="GO" id="GO:0043041">
    <property type="term" value="P:amino acid activation for nonribosomal peptide biosynthetic process"/>
    <property type="evidence" value="ECO:0007669"/>
    <property type="project" value="TreeGrafter"/>
</dbReference>
<dbReference type="PROSITE" id="PS50075">
    <property type="entry name" value="CARRIER"/>
    <property type="match status" value="1"/>
</dbReference>
<dbReference type="SUPFAM" id="SSF56801">
    <property type="entry name" value="Acetyl-CoA synthetase-like"/>
    <property type="match status" value="1"/>
</dbReference>
<evidence type="ECO:0000256" key="1">
    <source>
        <dbReference type="ARBA" id="ARBA00001957"/>
    </source>
</evidence>
<dbReference type="FunFam" id="2.30.38.10:FF:000001">
    <property type="entry name" value="Non-ribosomal peptide synthetase PvdI"/>
    <property type="match status" value="1"/>
</dbReference>
<dbReference type="CDD" id="cd12116">
    <property type="entry name" value="A_NRPS_Ta1_like"/>
    <property type="match status" value="1"/>
</dbReference>
<evidence type="ECO:0000256" key="2">
    <source>
        <dbReference type="ARBA" id="ARBA00006432"/>
    </source>
</evidence>
<name>A0AB36TL52_ACETH</name>
<dbReference type="Proteomes" id="UP000223596">
    <property type="component" value="Unassembled WGS sequence"/>
</dbReference>
<dbReference type="PANTHER" id="PTHR45527:SF1">
    <property type="entry name" value="FATTY ACID SYNTHASE"/>
    <property type="match status" value="1"/>
</dbReference>
<dbReference type="Pfam" id="PF00501">
    <property type="entry name" value="AMP-binding"/>
    <property type="match status" value="1"/>
</dbReference>
<dbReference type="InterPro" id="IPR010071">
    <property type="entry name" value="AA_adenyl_dom"/>
</dbReference>
<accession>A0AB36TL52</accession>
<evidence type="ECO:0000256" key="4">
    <source>
        <dbReference type="ARBA" id="ARBA00022553"/>
    </source>
</evidence>
<organism evidence="6 7">
    <name type="scientific">Acetivibrio thermocellus AD2</name>
    <dbReference type="NCBI Taxonomy" id="1138384"/>
    <lineage>
        <taxon>Bacteria</taxon>
        <taxon>Bacillati</taxon>
        <taxon>Bacillota</taxon>
        <taxon>Clostridia</taxon>
        <taxon>Eubacteriales</taxon>
        <taxon>Oscillospiraceae</taxon>
        <taxon>Acetivibrio</taxon>
    </lineage>
</organism>
<comment type="similarity">
    <text evidence="2">Belongs to the ATP-dependent AMP-binding enzyme family.</text>
</comment>